<organism evidence="1 2">
    <name type="scientific">Pseudocitrobacter vendiensis</name>
    <dbReference type="NCBI Taxonomy" id="2488306"/>
    <lineage>
        <taxon>Bacteria</taxon>
        <taxon>Pseudomonadati</taxon>
        <taxon>Pseudomonadota</taxon>
        <taxon>Gammaproteobacteria</taxon>
        <taxon>Enterobacterales</taxon>
        <taxon>Enterobacteriaceae</taxon>
        <taxon>Pseudocitrobacter</taxon>
    </lineage>
</organism>
<proteinExistence type="predicted"/>
<name>A0ABM9FD54_9ENTR</name>
<keyword evidence="2" id="KW-1185">Reference proteome</keyword>
<sequence>MCRCMKHSLTQGSNMESVDRLFADLVGTDPYTGVEITIANCESGYWDEDMVPRLINQALDEGEKFVGVAGLDGLHRYDVTLNVGLSSSHIWPGFSLDPATISRLCASGAEFGFDPYISDVPDIACELNTTDDFTVYFSAMKNPDERTIIACRPLRECTSWIEDIYTHWVFRDALKFHGDNSLRGFRKKLATLTYYCRNYSSTNCMDEGCRTCEDNCVRPSFSLSRSTLIRLNAANASFVYIPFTRSQKRRT</sequence>
<gene>
    <name evidence="1" type="ORF">FBBNIHIM_18735</name>
</gene>
<evidence type="ECO:0000313" key="1">
    <source>
        <dbReference type="EMBL" id="CAH6661146.1"/>
    </source>
</evidence>
<protein>
    <submittedName>
        <fullName evidence="1">YjgN_1 protein</fullName>
    </submittedName>
</protein>
<dbReference type="EMBL" id="CALSBS010000020">
    <property type="protein sequence ID" value="CAH6661146.1"/>
    <property type="molecule type" value="Genomic_DNA"/>
</dbReference>
<dbReference type="Proteomes" id="UP001152651">
    <property type="component" value="Unassembled WGS sequence"/>
</dbReference>
<accession>A0ABM9FD54</accession>
<evidence type="ECO:0000313" key="2">
    <source>
        <dbReference type="Proteomes" id="UP001152651"/>
    </source>
</evidence>
<comment type="caution">
    <text evidence="1">The sequence shown here is derived from an EMBL/GenBank/DDBJ whole genome shotgun (WGS) entry which is preliminary data.</text>
</comment>
<reference evidence="1" key="1">
    <citation type="submission" date="2022-05" db="EMBL/GenBank/DDBJ databases">
        <authorList>
            <person name="Blom J."/>
        </authorList>
    </citation>
    <scope>NUCLEOTIDE SEQUENCE</scope>
    <source>
        <strain evidence="1">Type strain: CPO20170097</strain>
    </source>
</reference>